<dbReference type="EMBL" id="GL876966">
    <property type="protein sequence ID" value="KLU81276.1"/>
    <property type="molecule type" value="Genomic_DNA"/>
</dbReference>
<dbReference type="EnsemblFungi" id="MAPG_00367T0">
    <property type="protein sequence ID" value="MAPG_00367T0"/>
    <property type="gene ID" value="MAPG_00367"/>
</dbReference>
<protein>
    <submittedName>
        <fullName evidence="1 2">Uncharacterized protein</fullName>
    </submittedName>
</protein>
<name>A0A0C4DKT7_MAGP6</name>
<reference evidence="1" key="3">
    <citation type="submission" date="2011-03" db="EMBL/GenBank/DDBJ databases">
        <title>Annotation of Magnaporthe poae ATCC 64411.</title>
        <authorList>
            <person name="Ma L.-J."/>
            <person name="Dead R."/>
            <person name="Young S.K."/>
            <person name="Zeng Q."/>
            <person name="Gargeya S."/>
            <person name="Fitzgerald M."/>
            <person name="Haas B."/>
            <person name="Abouelleil A."/>
            <person name="Alvarado L."/>
            <person name="Arachchi H.M."/>
            <person name="Berlin A."/>
            <person name="Brown A."/>
            <person name="Chapman S.B."/>
            <person name="Chen Z."/>
            <person name="Dunbar C."/>
            <person name="Freedman E."/>
            <person name="Gearin G."/>
            <person name="Gellesch M."/>
            <person name="Goldberg J."/>
            <person name="Griggs A."/>
            <person name="Gujja S."/>
            <person name="Heiman D."/>
            <person name="Howarth C."/>
            <person name="Larson L."/>
            <person name="Lui A."/>
            <person name="MacDonald P.J.P."/>
            <person name="Mehta T."/>
            <person name="Montmayeur A."/>
            <person name="Murphy C."/>
            <person name="Neiman D."/>
            <person name="Pearson M."/>
            <person name="Priest M."/>
            <person name="Roberts A."/>
            <person name="Saif S."/>
            <person name="Shea T."/>
            <person name="Shenoy N."/>
            <person name="Sisk P."/>
            <person name="Stolte C."/>
            <person name="Sykes S."/>
            <person name="Yandava C."/>
            <person name="Wortman J."/>
            <person name="Nusbaum C."/>
            <person name="Birren B."/>
        </authorList>
    </citation>
    <scope>NUCLEOTIDE SEQUENCE</scope>
    <source>
        <strain evidence="1">ATCC 64411</strain>
    </source>
</reference>
<keyword evidence="3" id="KW-1185">Reference proteome</keyword>
<evidence type="ECO:0000313" key="1">
    <source>
        <dbReference type="EMBL" id="KLU81276.1"/>
    </source>
</evidence>
<reference evidence="3" key="1">
    <citation type="submission" date="2010-05" db="EMBL/GenBank/DDBJ databases">
        <title>The genome sequence of Magnaporthe poae strain ATCC 64411.</title>
        <authorList>
            <person name="Ma L.-J."/>
            <person name="Dead R."/>
            <person name="Young S."/>
            <person name="Zeng Q."/>
            <person name="Koehrsen M."/>
            <person name="Alvarado L."/>
            <person name="Berlin A."/>
            <person name="Chapman S.B."/>
            <person name="Chen Z."/>
            <person name="Freedman E."/>
            <person name="Gellesch M."/>
            <person name="Goldberg J."/>
            <person name="Griggs A."/>
            <person name="Gujja S."/>
            <person name="Heilman E.R."/>
            <person name="Heiman D."/>
            <person name="Hepburn T."/>
            <person name="Howarth C."/>
            <person name="Jen D."/>
            <person name="Larson L."/>
            <person name="Mehta T."/>
            <person name="Neiman D."/>
            <person name="Pearson M."/>
            <person name="Roberts A."/>
            <person name="Saif S."/>
            <person name="Shea T."/>
            <person name="Shenoy N."/>
            <person name="Sisk P."/>
            <person name="Stolte C."/>
            <person name="Sykes S."/>
            <person name="Walk T."/>
            <person name="White J."/>
            <person name="Yandava C."/>
            <person name="Haas B."/>
            <person name="Nusbaum C."/>
            <person name="Birren B."/>
        </authorList>
    </citation>
    <scope>NUCLEOTIDE SEQUENCE [LARGE SCALE GENOMIC DNA]</scope>
    <source>
        <strain evidence="3">ATCC 64411 / 73-15</strain>
    </source>
</reference>
<organism evidence="2 3">
    <name type="scientific">Magnaporthiopsis poae (strain ATCC 64411 / 73-15)</name>
    <name type="common">Kentucky bluegrass fungus</name>
    <name type="synonym">Magnaporthe poae</name>
    <dbReference type="NCBI Taxonomy" id="644358"/>
    <lineage>
        <taxon>Eukaryota</taxon>
        <taxon>Fungi</taxon>
        <taxon>Dikarya</taxon>
        <taxon>Ascomycota</taxon>
        <taxon>Pezizomycotina</taxon>
        <taxon>Sordariomycetes</taxon>
        <taxon>Sordariomycetidae</taxon>
        <taxon>Magnaporthales</taxon>
        <taxon>Magnaporthaceae</taxon>
        <taxon>Magnaporthiopsis</taxon>
    </lineage>
</organism>
<sequence length="84" mass="8850">MLSKTGHHLSPALGVLNMGALADISMATPGSGRVCSLSCFPSNPRSTLGFRDRPNDAGKWSYLAATRSRGYGDRDRGDGLTTGH</sequence>
<proteinExistence type="predicted"/>
<reference evidence="1" key="2">
    <citation type="submission" date="2010-05" db="EMBL/GenBank/DDBJ databases">
        <title>The Genome Sequence of Magnaporthe poae strain ATCC 64411.</title>
        <authorList>
            <consortium name="The Broad Institute Genome Sequencing Platform"/>
            <consortium name="Broad Institute Genome Sequencing Center for Infectious Disease"/>
            <person name="Ma L.-J."/>
            <person name="Dead R."/>
            <person name="Young S."/>
            <person name="Zeng Q."/>
            <person name="Koehrsen M."/>
            <person name="Alvarado L."/>
            <person name="Berlin A."/>
            <person name="Chapman S.B."/>
            <person name="Chen Z."/>
            <person name="Freedman E."/>
            <person name="Gellesch M."/>
            <person name="Goldberg J."/>
            <person name="Griggs A."/>
            <person name="Gujja S."/>
            <person name="Heilman E.R."/>
            <person name="Heiman D."/>
            <person name="Hepburn T."/>
            <person name="Howarth C."/>
            <person name="Jen D."/>
            <person name="Larson L."/>
            <person name="Mehta T."/>
            <person name="Neiman D."/>
            <person name="Pearson M."/>
            <person name="Roberts A."/>
            <person name="Saif S."/>
            <person name="Shea T."/>
            <person name="Shenoy N."/>
            <person name="Sisk P."/>
            <person name="Stolte C."/>
            <person name="Sykes S."/>
            <person name="Walk T."/>
            <person name="White J."/>
            <person name="Yandava C."/>
            <person name="Haas B."/>
            <person name="Nusbaum C."/>
            <person name="Birren B."/>
        </authorList>
    </citation>
    <scope>NUCLEOTIDE SEQUENCE</scope>
    <source>
        <strain evidence="1">ATCC 64411</strain>
    </source>
</reference>
<dbReference type="Proteomes" id="UP000011715">
    <property type="component" value="Unassembled WGS sequence"/>
</dbReference>
<accession>A0A0C4DKT7</accession>
<dbReference type="VEuPathDB" id="FungiDB:MAPG_00367"/>
<dbReference type="EMBL" id="ADBL01000084">
    <property type="status" value="NOT_ANNOTATED_CDS"/>
    <property type="molecule type" value="Genomic_DNA"/>
</dbReference>
<reference evidence="2" key="4">
    <citation type="journal article" date="2015" name="G3 (Bethesda)">
        <title>Genome sequences of three phytopathogenic species of the Magnaporthaceae family of fungi.</title>
        <authorList>
            <person name="Okagaki L.H."/>
            <person name="Nunes C.C."/>
            <person name="Sailsbery J."/>
            <person name="Clay B."/>
            <person name="Brown D."/>
            <person name="John T."/>
            <person name="Oh Y."/>
            <person name="Young N."/>
            <person name="Fitzgerald M."/>
            <person name="Haas B.J."/>
            <person name="Zeng Q."/>
            <person name="Young S."/>
            <person name="Adiconis X."/>
            <person name="Fan L."/>
            <person name="Levin J.Z."/>
            <person name="Mitchell T.K."/>
            <person name="Okubara P.A."/>
            <person name="Farman M.L."/>
            <person name="Kohn L.M."/>
            <person name="Birren B."/>
            <person name="Ma L.-J."/>
            <person name="Dean R.A."/>
        </authorList>
    </citation>
    <scope>NUCLEOTIDE SEQUENCE</scope>
    <source>
        <strain evidence="2">ATCC 64411 / 73-15</strain>
    </source>
</reference>
<gene>
    <name evidence="1" type="ORF">MAPG_00367</name>
</gene>
<evidence type="ECO:0000313" key="2">
    <source>
        <dbReference type="EnsemblFungi" id="MAPG_00367T0"/>
    </source>
</evidence>
<evidence type="ECO:0000313" key="3">
    <source>
        <dbReference type="Proteomes" id="UP000011715"/>
    </source>
</evidence>
<dbReference type="AlphaFoldDB" id="A0A0C4DKT7"/>
<reference evidence="2" key="5">
    <citation type="submission" date="2015-06" db="UniProtKB">
        <authorList>
            <consortium name="EnsemblFungi"/>
        </authorList>
    </citation>
    <scope>IDENTIFICATION</scope>
    <source>
        <strain evidence="2">ATCC 64411</strain>
    </source>
</reference>